<reference evidence="3 4" key="1">
    <citation type="submission" date="2016-10" db="EMBL/GenBank/DDBJ databases">
        <authorList>
            <person name="de Groot N.N."/>
        </authorList>
    </citation>
    <scope>NUCLEOTIDE SEQUENCE [LARGE SCALE GENOMIC DNA]</scope>
    <source>
        <strain evidence="3 4">DSM 15345</strain>
    </source>
</reference>
<evidence type="ECO:0000259" key="2">
    <source>
        <dbReference type="SMART" id="SM00226"/>
    </source>
</evidence>
<dbReference type="STRING" id="89524.SAMN05444370_101270"/>
<organism evidence="3 4">
    <name type="scientific">Rubrimonas cliftonensis</name>
    <dbReference type="NCBI Taxonomy" id="89524"/>
    <lineage>
        <taxon>Bacteria</taxon>
        <taxon>Pseudomonadati</taxon>
        <taxon>Pseudomonadota</taxon>
        <taxon>Alphaproteobacteria</taxon>
        <taxon>Rhodobacterales</taxon>
        <taxon>Paracoccaceae</taxon>
        <taxon>Rubrimonas</taxon>
    </lineage>
</organism>
<dbReference type="Gene3D" id="3.40.50.2300">
    <property type="match status" value="1"/>
</dbReference>
<dbReference type="OrthoDB" id="9799372at2"/>
<dbReference type="AlphaFoldDB" id="A0A1H3VSV2"/>
<dbReference type="GO" id="GO:0046685">
    <property type="term" value="P:response to arsenic-containing substance"/>
    <property type="evidence" value="ECO:0007669"/>
    <property type="project" value="UniProtKB-KW"/>
</dbReference>
<dbReference type="RefSeq" id="WP_093247671.1">
    <property type="nucleotide sequence ID" value="NZ_FNQM01000001.1"/>
</dbReference>
<keyword evidence="4" id="KW-1185">Reference proteome</keyword>
<sequence>MRRDRPGIAPLNWPQAETVAGGLPSATLFSCDWNAVRSPMAEGIAKKLLGKRVFVQSAGAAGLLDLDPLAVEVCREIGVDIAGHSTHTFDEMEEWGDDIAQYDLIIALSPAAQRRALEASAFSHVAVEYWPTLDPTDLGETREQKLHAYRQTRDQIRDRIVTRFGLGL</sequence>
<dbReference type="PANTHER" id="PTHR43428:SF1">
    <property type="entry name" value="ARSENATE REDUCTASE"/>
    <property type="match status" value="1"/>
</dbReference>
<protein>
    <submittedName>
        <fullName evidence="3">Protein tyrosine phosphatase</fullName>
    </submittedName>
</protein>
<dbReference type="SMART" id="SM00226">
    <property type="entry name" value="LMWPc"/>
    <property type="match status" value="1"/>
</dbReference>
<dbReference type="Proteomes" id="UP000198703">
    <property type="component" value="Unassembled WGS sequence"/>
</dbReference>
<dbReference type="InterPro" id="IPR023485">
    <property type="entry name" value="Ptyr_pPase"/>
</dbReference>
<dbReference type="PROSITE" id="PS51257">
    <property type="entry name" value="PROKAR_LIPOPROTEIN"/>
    <property type="match status" value="1"/>
</dbReference>
<dbReference type="PANTHER" id="PTHR43428">
    <property type="entry name" value="ARSENATE REDUCTASE"/>
    <property type="match status" value="1"/>
</dbReference>
<keyword evidence="1" id="KW-0059">Arsenical resistance</keyword>
<proteinExistence type="predicted"/>
<dbReference type="EMBL" id="FNQM01000001">
    <property type="protein sequence ID" value="SDZ77178.1"/>
    <property type="molecule type" value="Genomic_DNA"/>
</dbReference>
<evidence type="ECO:0000313" key="3">
    <source>
        <dbReference type="EMBL" id="SDZ77178.1"/>
    </source>
</evidence>
<dbReference type="InterPro" id="IPR036196">
    <property type="entry name" value="Ptyr_pPase_sf"/>
</dbReference>
<evidence type="ECO:0000256" key="1">
    <source>
        <dbReference type="ARBA" id="ARBA00022849"/>
    </source>
</evidence>
<name>A0A1H3VSV2_9RHOB</name>
<accession>A0A1H3VSV2</accession>
<evidence type="ECO:0000313" key="4">
    <source>
        <dbReference type="Proteomes" id="UP000198703"/>
    </source>
</evidence>
<dbReference type="Pfam" id="PF01451">
    <property type="entry name" value="LMWPc"/>
    <property type="match status" value="1"/>
</dbReference>
<feature type="domain" description="Phosphotyrosine protein phosphatase I" evidence="2">
    <location>
        <begin position="25"/>
        <end position="166"/>
    </location>
</feature>
<gene>
    <name evidence="3" type="ORF">SAMN05444370_101270</name>
</gene>
<dbReference type="SUPFAM" id="SSF52788">
    <property type="entry name" value="Phosphotyrosine protein phosphatases I"/>
    <property type="match status" value="1"/>
</dbReference>